<accession>M7SFF9</accession>
<feature type="region of interest" description="Disordered" evidence="1">
    <location>
        <begin position="23"/>
        <end position="53"/>
    </location>
</feature>
<dbReference type="OMA" id="YFFRRYQ"/>
<keyword evidence="3" id="KW-1185">Reference proteome</keyword>
<dbReference type="OrthoDB" id="3938544at2759"/>
<sequence>MADNNENLSSGLLGIQLSDSEVEDAAVPSAAAEPDKKSKASRTAQSEEEFEAVKRSYRVKVENGEIWRTIKLPLDPGAGAVVTKPEAQALLHAVEELYFFRRYGEGAAFVRRVLNGDGDGDGDRSGDGAAPGLDEDTRKMLRYYETRCVQRQREAEGEGGRRDGI</sequence>
<name>M7SFF9_EUTLA</name>
<organism evidence="2 3">
    <name type="scientific">Eutypa lata (strain UCR-EL1)</name>
    <name type="common">Grapevine dieback disease fungus</name>
    <name type="synonym">Eutypa armeniacae</name>
    <dbReference type="NCBI Taxonomy" id="1287681"/>
    <lineage>
        <taxon>Eukaryota</taxon>
        <taxon>Fungi</taxon>
        <taxon>Dikarya</taxon>
        <taxon>Ascomycota</taxon>
        <taxon>Pezizomycotina</taxon>
        <taxon>Sordariomycetes</taxon>
        <taxon>Xylariomycetidae</taxon>
        <taxon>Xylariales</taxon>
        <taxon>Diatrypaceae</taxon>
        <taxon>Eutypa</taxon>
    </lineage>
</organism>
<dbReference type="Proteomes" id="UP000012174">
    <property type="component" value="Unassembled WGS sequence"/>
</dbReference>
<dbReference type="EMBL" id="KB707335">
    <property type="protein sequence ID" value="EMR62912.1"/>
    <property type="molecule type" value="Genomic_DNA"/>
</dbReference>
<dbReference type="eggNOG" id="ENOG502RJJB">
    <property type="taxonomic scope" value="Eukaryota"/>
</dbReference>
<evidence type="ECO:0000313" key="2">
    <source>
        <dbReference type="EMBL" id="EMR62912.1"/>
    </source>
</evidence>
<dbReference type="AlphaFoldDB" id="M7SFF9"/>
<feature type="region of interest" description="Disordered" evidence="1">
    <location>
        <begin position="116"/>
        <end position="138"/>
    </location>
</feature>
<evidence type="ECO:0000256" key="1">
    <source>
        <dbReference type="SAM" id="MobiDB-lite"/>
    </source>
</evidence>
<reference evidence="3" key="1">
    <citation type="journal article" date="2013" name="Genome Announc.">
        <title>Draft genome sequence of the grapevine dieback fungus Eutypa lata UCR-EL1.</title>
        <authorList>
            <person name="Blanco-Ulate B."/>
            <person name="Rolshausen P.E."/>
            <person name="Cantu D."/>
        </authorList>
    </citation>
    <scope>NUCLEOTIDE SEQUENCE [LARGE SCALE GENOMIC DNA]</scope>
    <source>
        <strain evidence="3">UCR-EL1</strain>
    </source>
</reference>
<protein>
    <submittedName>
        <fullName evidence="2">Uncharacterized protein</fullName>
    </submittedName>
</protein>
<proteinExistence type="predicted"/>
<dbReference type="KEGG" id="ela:UCREL1_10147"/>
<evidence type="ECO:0000313" key="3">
    <source>
        <dbReference type="Proteomes" id="UP000012174"/>
    </source>
</evidence>
<gene>
    <name evidence="2" type="ORF">UCREL1_10147</name>
</gene>
<dbReference type="HOGENOM" id="CLU_127830_0_0_1"/>